<reference evidence="4" key="1">
    <citation type="submission" date="2021-04" db="EMBL/GenBank/DDBJ databases">
        <title>Saccharothrix algeriensis WGS.</title>
        <authorList>
            <person name="Stuskova K."/>
            <person name="Hakalova E."/>
            <person name="Tebbal A.B."/>
            <person name="Eichmeier A."/>
        </authorList>
    </citation>
    <scope>NUCLEOTIDE SEQUENCE</scope>
    <source>
        <strain evidence="4">NRRL B-24137</strain>
    </source>
</reference>
<name>A0A8T8HSF2_9PSEU</name>
<feature type="domain" description="Anti-sigma-D factor RsdA sigma factor binding region" evidence="3">
    <location>
        <begin position="34"/>
        <end position="78"/>
    </location>
</feature>
<evidence type="ECO:0000313" key="5">
    <source>
        <dbReference type="Proteomes" id="UP000671828"/>
    </source>
</evidence>
<gene>
    <name evidence="4" type="ORF">J7S33_18685</name>
</gene>
<feature type="region of interest" description="Disordered" evidence="1">
    <location>
        <begin position="209"/>
        <end position="305"/>
    </location>
</feature>
<feature type="transmembrane region" description="Helical" evidence="2">
    <location>
        <begin position="104"/>
        <end position="126"/>
    </location>
</feature>
<proteinExistence type="predicted"/>
<evidence type="ECO:0000259" key="3">
    <source>
        <dbReference type="Pfam" id="PF16751"/>
    </source>
</evidence>
<accession>A0A8T8HSF2</accession>
<evidence type="ECO:0000256" key="2">
    <source>
        <dbReference type="SAM" id="Phobius"/>
    </source>
</evidence>
<feature type="compositionally biased region" description="Basic and acidic residues" evidence="1">
    <location>
        <begin position="1"/>
        <end position="20"/>
    </location>
</feature>
<feature type="region of interest" description="Disordered" evidence="1">
    <location>
        <begin position="1"/>
        <end position="36"/>
    </location>
</feature>
<sequence>MADQHGKGDGEVVRGRDERTPLASDDPPVEPGDDLAGIRADDALLDALGGRGRTDDVLVDDELNALLLAWRREVDSRPMGELVDTDTAVATIAAARPQPRRHRFLIPLASAAAVLAIAFTGVSLVARDARPGDALWGLTRVLYSDHARSIEAAVTVRTDLQTARAALRDGRYGDARDLLHRAGEALPAISADDGKDDLRQEHEWLVRELTSTTPPPSSNTPSSHTPSSSPLLLPTTPAPGATTAPPTTTAPRTTAAPTTTTVATVPTTGGTAVPPVQPSGEPPAGETRGEQPSPNDGTNAEPSAN</sequence>
<organism evidence="4 5">
    <name type="scientific">Saccharothrix algeriensis</name>
    <dbReference type="NCBI Taxonomy" id="173560"/>
    <lineage>
        <taxon>Bacteria</taxon>
        <taxon>Bacillati</taxon>
        <taxon>Actinomycetota</taxon>
        <taxon>Actinomycetes</taxon>
        <taxon>Pseudonocardiales</taxon>
        <taxon>Pseudonocardiaceae</taxon>
        <taxon>Saccharothrix</taxon>
    </lineage>
</organism>
<dbReference type="Proteomes" id="UP000671828">
    <property type="component" value="Chromosome"/>
</dbReference>
<dbReference type="AlphaFoldDB" id="A0A8T8HSF2"/>
<keyword evidence="2" id="KW-0812">Transmembrane</keyword>
<feature type="compositionally biased region" description="Low complexity" evidence="1">
    <location>
        <begin position="219"/>
        <end position="274"/>
    </location>
</feature>
<dbReference type="Pfam" id="PF16751">
    <property type="entry name" value="RsdA_SigD_bd"/>
    <property type="match status" value="1"/>
</dbReference>
<keyword evidence="2" id="KW-1133">Transmembrane helix</keyword>
<keyword evidence="2" id="KW-0472">Membrane</keyword>
<protein>
    <recommendedName>
        <fullName evidence="3">Anti-sigma-D factor RsdA sigma factor binding region domain-containing protein</fullName>
    </recommendedName>
</protein>
<evidence type="ECO:0000256" key="1">
    <source>
        <dbReference type="SAM" id="MobiDB-lite"/>
    </source>
</evidence>
<feature type="compositionally biased region" description="Polar residues" evidence="1">
    <location>
        <begin position="290"/>
        <end position="305"/>
    </location>
</feature>
<evidence type="ECO:0000313" key="4">
    <source>
        <dbReference type="EMBL" id="QTR01435.1"/>
    </source>
</evidence>
<dbReference type="InterPro" id="IPR031928">
    <property type="entry name" value="RsdA_SigD-bd"/>
</dbReference>
<dbReference type="EMBL" id="CP072788">
    <property type="protein sequence ID" value="QTR01435.1"/>
    <property type="molecule type" value="Genomic_DNA"/>
</dbReference>